<feature type="domain" description="Heterokaryon incompatibility" evidence="1">
    <location>
        <begin position="50"/>
        <end position="157"/>
    </location>
</feature>
<reference evidence="2" key="1">
    <citation type="submission" date="2020-03" db="EMBL/GenBank/DDBJ databases">
        <authorList>
            <person name="He L."/>
        </authorList>
    </citation>
    <scope>NUCLEOTIDE SEQUENCE</scope>
    <source>
        <strain evidence="2">CkLH20</strain>
    </source>
</reference>
<evidence type="ECO:0000313" key="2">
    <source>
        <dbReference type="EMBL" id="KAF9872272.1"/>
    </source>
</evidence>
<dbReference type="Proteomes" id="UP000781932">
    <property type="component" value="Unassembled WGS sequence"/>
</dbReference>
<dbReference type="GeneID" id="62165887"/>
<dbReference type="PANTHER" id="PTHR24148">
    <property type="entry name" value="ANKYRIN REPEAT DOMAIN-CONTAINING PROTEIN 39 HOMOLOG-RELATED"/>
    <property type="match status" value="1"/>
</dbReference>
<proteinExistence type="predicted"/>
<dbReference type="InterPro" id="IPR010730">
    <property type="entry name" value="HET"/>
</dbReference>
<protein>
    <recommendedName>
        <fullName evidence="1">Heterokaryon incompatibility domain-containing protein</fullName>
    </recommendedName>
</protein>
<dbReference type="PANTHER" id="PTHR24148:SF82">
    <property type="entry name" value="HETEROKARYON INCOMPATIBILITY DOMAIN-CONTAINING PROTEIN"/>
    <property type="match status" value="1"/>
</dbReference>
<dbReference type="InterPro" id="IPR052895">
    <property type="entry name" value="HetReg/Transcr_Mod"/>
</dbReference>
<comment type="caution">
    <text evidence="2">The sequence shown here is derived from an EMBL/GenBank/DDBJ whole genome shotgun (WGS) entry which is preliminary data.</text>
</comment>
<dbReference type="EMBL" id="JAATWM020000038">
    <property type="protein sequence ID" value="KAF9872272.1"/>
    <property type="molecule type" value="Genomic_DNA"/>
</dbReference>
<evidence type="ECO:0000259" key="1">
    <source>
        <dbReference type="Pfam" id="PF06985"/>
    </source>
</evidence>
<evidence type="ECO:0000313" key="3">
    <source>
        <dbReference type="Proteomes" id="UP000781932"/>
    </source>
</evidence>
<sequence length="582" mass="64755">MSGYRYTPLEEADAIRLLVLYPSADPTAPLGGSLFNTTISDCDADFEIEYLALSYVWGDPTRRGFIELDGVGVEITASLAEALQHLRNSCPKRTQTVWADALCINQSDTPEKNRQVPLMGNIYAHAKSTIIYLGPLTANSKMIFEAAQNNAPRVATVDAQGIAHIASPRQLRENRAVNIHESEGPNCTALQQMQSTYLNAESQTLFGILQSRGRCRASDPRDMVFAYMGMHNDPEEVSAFVTVDYDVTLRELLISTARYISECHGYAQLLRCVKRHGSSSSWLELPSWVPDWGISEWLSHPTPLSWPLGQASPSDTLALLQKPGQAVDDIVSPVLGPMEICFLSPILPYPSEMPEEVLGFLRKMSRESLRVEKHVFDVNWKNFGASDYKESKTARAVEMVEFFENLVLPSTTEEPPMKLFSEDFWRGHSVNSSRSAENIQNLENRPATFSMDHAIAFAVRQIMSFFQAYTTGSNTVVEGFSFDIDTTQRVRLAATAGRFVVAVPAAADTVIGDMAVLFQDGRVKKDGCLGYTGCVLRPMTKETGDPFFKYCKVISTGGVPDMAEEYLPYMEEMPGMFRPILY</sequence>
<dbReference type="OrthoDB" id="2504919at2759"/>
<dbReference type="AlphaFoldDB" id="A0A9P6HY74"/>
<organism evidence="2 3">
    <name type="scientific">Colletotrichum karsti</name>
    <dbReference type="NCBI Taxonomy" id="1095194"/>
    <lineage>
        <taxon>Eukaryota</taxon>
        <taxon>Fungi</taxon>
        <taxon>Dikarya</taxon>
        <taxon>Ascomycota</taxon>
        <taxon>Pezizomycotina</taxon>
        <taxon>Sordariomycetes</taxon>
        <taxon>Hypocreomycetidae</taxon>
        <taxon>Glomerellales</taxon>
        <taxon>Glomerellaceae</taxon>
        <taxon>Colletotrichum</taxon>
        <taxon>Colletotrichum boninense species complex</taxon>
    </lineage>
</organism>
<gene>
    <name evidence="2" type="ORF">CkaCkLH20_10099</name>
</gene>
<accession>A0A9P6HY74</accession>
<name>A0A9P6HY74_9PEZI</name>
<reference evidence="2" key="2">
    <citation type="submission" date="2020-11" db="EMBL/GenBank/DDBJ databases">
        <title>Whole genome sequencing of Colletotrichum sp.</title>
        <authorList>
            <person name="Li H."/>
        </authorList>
    </citation>
    <scope>NUCLEOTIDE SEQUENCE</scope>
    <source>
        <strain evidence="2">CkLH20</strain>
    </source>
</reference>
<keyword evidence="3" id="KW-1185">Reference proteome</keyword>
<dbReference type="RefSeq" id="XP_038741733.1">
    <property type="nucleotide sequence ID" value="XM_038892813.1"/>
</dbReference>
<dbReference type="Pfam" id="PF06985">
    <property type="entry name" value="HET"/>
    <property type="match status" value="1"/>
</dbReference>